<sequence length="474" mass="51644">MATNTPNLNLLKKDPVTDGNETFNIQTMLNDNWDKIDAAVGEMDIPDASLTVKGKVQLSNAIDGTREDVAATSRAVKAVCDNFAAQLAGLTQDVQEAKQAGNERKSEVVAALVAKGISASTLESWDSLISKLAAIVKATGNATGADLLAGKTASNASGLITGTIPIQNPDKQDQILASSAVVGASTTGDATEYVYLGIPNGKYLNNVNWVRHPKCALANSFIPNLANVGLKTIEPPSAYENIWGRDVNRGIALFAQNNTQASIIRFRSKGIADIITNYGSNQGMAISNLRYMFYAENIDASIYWRCINGVVERFQLVPSGSDFVSQVLFNFVLPSGKIADHQTSQMYQNEFIIACRDSAWNMTIHRYDLSGNIQGVSAAISINAGYVVFALPEGKTLLKYVNTSAGIMRYMVLDRFGNILENFNPEVAKGIDYAAWYYTGWALHFKTYDGNYKFLYNLSSNYYPRGGYDQTLVK</sequence>
<reference evidence="1" key="1">
    <citation type="submission" date="2022-04" db="EMBL/GenBank/DDBJ databases">
        <authorList>
            <person name="Seo M.-J."/>
        </authorList>
    </citation>
    <scope>NUCLEOTIDE SEQUENCE</scope>
    <source>
        <strain evidence="1">MBLB2552</strain>
    </source>
</reference>
<dbReference type="GO" id="GO:0046718">
    <property type="term" value="P:symbiont entry into host cell"/>
    <property type="evidence" value="ECO:0007669"/>
    <property type="project" value="InterPro"/>
</dbReference>
<dbReference type="GO" id="GO:0019062">
    <property type="term" value="P:virion attachment to host cell"/>
    <property type="evidence" value="ECO:0007669"/>
    <property type="project" value="InterPro"/>
</dbReference>
<dbReference type="InterPro" id="IPR005068">
    <property type="entry name" value="Phage_lambda_Stf-r2"/>
</dbReference>
<dbReference type="EMBL" id="JALPRK010000010">
    <property type="protein sequence ID" value="MCK8488001.1"/>
    <property type="molecule type" value="Genomic_DNA"/>
</dbReference>
<dbReference type="Proteomes" id="UP001139534">
    <property type="component" value="Unassembled WGS sequence"/>
</dbReference>
<proteinExistence type="predicted"/>
<dbReference type="AlphaFoldDB" id="A0A9X2BTI9"/>
<dbReference type="RefSeq" id="WP_248552081.1">
    <property type="nucleotide sequence ID" value="NZ_JALPRK010000010.1"/>
</dbReference>
<organism evidence="1 2">
    <name type="scientific">Paenibacillus mellifer</name>
    <dbReference type="NCBI Taxonomy" id="2937794"/>
    <lineage>
        <taxon>Bacteria</taxon>
        <taxon>Bacillati</taxon>
        <taxon>Bacillota</taxon>
        <taxon>Bacilli</taxon>
        <taxon>Bacillales</taxon>
        <taxon>Paenibacillaceae</taxon>
        <taxon>Paenibacillus</taxon>
    </lineage>
</organism>
<keyword evidence="2" id="KW-1185">Reference proteome</keyword>
<evidence type="ECO:0000313" key="1">
    <source>
        <dbReference type="EMBL" id="MCK8488001.1"/>
    </source>
</evidence>
<dbReference type="Pfam" id="PF03406">
    <property type="entry name" value="Phage_fiber_2"/>
    <property type="match status" value="1"/>
</dbReference>
<accession>A0A9X2BTI9</accession>
<comment type="caution">
    <text evidence="1">The sequence shown here is derived from an EMBL/GenBank/DDBJ whole genome shotgun (WGS) entry which is preliminary data.</text>
</comment>
<name>A0A9X2BTI9_9BACL</name>
<evidence type="ECO:0000313" key="2">
    <source>
        <dbReference type="Proteomes" id="UP001139534"/>
    </source>
</evidence>
<protein>
    <submittedName>
        <fullName evidence="1">Phage tail protein</fullName>
    </submittedName>
</protein>
<gene>
    <name evidence="1" type="ORF">M0651_12535</name>
</gene>